<evidence type="ECO:0000256" key="1">
    <source>
        <dbReference type="ARBA" id="ARBA00004141"/>
    </source>
</evidence>
<feature type="transmembrane region" description="Helical" evidence="5">
    <location>
        <begin position="132"/>
        <end position="153"/>
    </location>
</feature>
<dbReference type="EMBL" id="MF101452">
    <property type="protein sequence ID" value="ARW68571.1"/>
    <property type="molecule type" value="Genomic_DNA"/>
</dbReference>
<gene>
    <name evidence="7" type="primary">ycf38</name>
</gene>
<evidence type="ECO:0000256" key="5">
    <source>
        <dbReference type="SAM" id="Phobius"/>
    </source>
</evidence>
<feature type="transmembrane region" description="Helical" evidence="5">
    <location>
        <begin position="165"/>
        <end position="187"/>
    </location>
</feature>
<dbReference type="InterPro" id="IPR000412">
    <property type="entry name" value="ABC_2_transport"/>
</dbReference>
<dbReference type="PROSITE" id="PS51012">
    <property type="entry name" value="ABC_TM2"/>
    <property type="match status" value="1"/>
</dbReference>
<organism evidence="7">
    <name type="scientific">Taenioma perpusillum</name>
    <dbReference type="NCBI Taxonomy" id="210852"/>
    <lineage>
        <taxon>Eukaryota</taxon>
        <taxon>Rhodophyta</taxon>
        <taxon>Florideophyceae</taxon>
        <taxon>Rhodymeniophycidae</taxon>
        <taxon>Ceramiales</taxon>
        <taxon>Delesseriaceae</taxon>
        <taxon>Taenioma</taxon>
    </lineage>
</organism>
<reference evidence="7" key="1">
    <citation type="journal article" date="2017" name="J. Phycol.">
        <title>Analysis of chloroplast genomes and a supermatrix inform reclassification of the Rhodomelaceae (Rhodophyta).</title>
        <authorList>
            <person name="Diaz-Tapia P."/>
            <person name="Maggs C.A."/>
            <person name="West J.A."/>
            <person name="Verbruggen H."/>
        </authorList>
    </citation>
    <scope>NUCLEOTIDE SEQUENCE</scope>
    <source>
        <strain evidence="7">PD1676</strain>
    </source>
</reference>
<feature type="transmembrane region" description="Helical" evidence="5">
    <location>
        <begin position="49"/>
        <end position="70"/>
    </location>
</feature>
<evidence type="ECO:0000259" key="6">
    <source>
        <dbReference type="PROSITE" id="PS51012"/>
    </source>
</evidence>
<dbReference type="InterPro" id="IPR013525">
    <property type="entry name" value="ABC2_TM"/>
</dbReference>
<dbReference type="GO" id="GO:0043190">
    <property type="term" value="C:ATP-binding cassette (ABC) transporter complex"/>
    <property type="evidence" value="ECO:0007669"/>
    <property type="project" value="InterPro"/>
</dbReference>
<feature type="transmembrane region" description="Helical" evidence="5">
    <location>
        <begin position="90"/>
        <end position="111"/>
    </location>
</feature>
<proteinExistence type="predicted"/>
<accession>A0A1Z1MS28</accession>
<evidence type="ECO:0000256" key="3">
    <source>
        <dbReference type="ARBA" id="ARBA00022989"/>
    </source>
</evidence>
<name>A0A1Z1MS28_9FLOR</name>
<feature type="domain" description="ABC transmembrane type-2" evidence="6">
    <location>
        <begin position="50"/>
        <end position="293"/>
    </location>
</feature>
<sequence>MYLYNKYTNKNKNYLIPKYTRNFPVKKDFILTEIKAFIRRLYIQVCRKPYNIIVGIIQPLLWLILFGALFQNAPTDLFGQYNIKYIEFLSYGIMIFTGFTSSINAGLPIIFDREFGFFNRLLISPLKNKNSLFYSLILYTVIITNLQTVHIIYTSMICFNKIYNFSNIIIISLIAILIIINISNLSISFSLILPGHIEFLAFTLLINLPTLFSSTALAPLSFMPYWLQFIACINPLTYAIEIIRNICINNKVEFNNKIIETIWFQLSIKDSLILLFLINIISIVITKKILKHKYN</sequence>
<dbReference type="PIRSF" id="PIRSF006648">
    <property type="entry name" value="DrrB"/>
    <property type="match status" value="1"/>
</dbReference>
<dbReference type="PANTHER" id="PTHR43229:SF2">
    <property type="entry name" value="NODULATION PROTEIN J"/>
    <property type="match status" value="1"/>
</dbReference>
<dbReference type="AlphaFoldDB" id="A0A1Z1MS28"/>
<keyword evidence="7" id="KW-0934">Plastid</keyword>
<evidence type="ECO:0000313" key="7">
    <source>
        <dbReference type="EMBL" id="ARW68571.1"/>
    </source>
</evidence>
<keyword evidence="7" id="KW-0150">Chloroplast</keyword>
<keyword evidence="2 5" id="KW-0812">Transmembrane</keyword>
<dbReference type="RefSeq" id="YP_009399174.1">
    <property type="nucleotide sequence ID" value="NC_035295.1"/>
</dbReference>
<keyword evidence="4 5" id="KW-0472">Membrane</keyword>
<dbReference type="Pfam" id="PF01061">
    <property type="entry name" value="ABC2_membrane"/>
    <property type="match status" value="1"/>
</dbReference>
<dbReference type="GeneID" id="33361818"/>
<comment type="subcellular location">
    <subcellularLocation>
        <location evidence="1">Membrane</location>
        <topology evidence="1">Multi-pass membrane protein</topology>
    </subcellularLocation>
</comment>
<evidence type="ECO:0000256" key="4">
    <source>
        <dbReference type="ARBA" id="ARBA00023136"/>
    </source>
</evidence>
<keyword evidence="3 5" id="KW-1133">Transmembrane helix</keyword>
<protein>
    <recommendedName>
        <fullName evidence="6">ABC transmembrane type-2 domain-containing protein</fullName>
    </recommendedName>
</protein>
<dbReference type="GO" id="GO:0140359">
    <property type="term" value="F:ABC-type transporter activity"/>
    <property type="evidence" value="ECO:0007669"/>
    <property type="project" value="InterPro"/>
</dbReference>
<geneLocation type="chloroplast" evidence="7"/>
<dbReference type="PANTHER" id="PTHR43229">
    <property type="entry name" value="NODULATION PROTEIN J"/>
    <property type="match status" value="1"/>
</dbReference>
<evidence type="ECO:0000256" key="2">
    <source>
        <dbReference type="ARBA" id="ARBA00022692"/>
    </source>
</evidence>
<feature type="transmembrane region" description="Helical" evidence="5">
    <location>
        <begin position="272"/>
        <end position="290"/>
    </location>
</feature>
<dbReference type="InterPro" id="IPR047817">
    <property type="entry name" value="ABC2_TM_bact-type"/>
</dbReference>
<dbReference type="InterPro" id="IPR051784">
    <property type="entry name" value="Nod_factor_ABC_transporter"/>
</dbReference>
<feature type="transmembrane region" description="Helical" evidence="5">
    <location>
        <begin position="199"/>
        <end position="220"/>
    </location>
</feature>